<accession>A0A147KHH5</accession>
<evidence type="ECO:0000313" key="2">
    <source>
        <dbReference type="EMBL" id="KUP96738.1"/>
    </source>
</evidence>
<evidence type="ECO:0000313" key="3">
    <source>
        <dbReference type="Proteomes" id="UP000074382"/>
    </source>
</evidence>
<gene>
    <name evidence="2" type="ORF">AC529_10425</name>
</gene>
<keyword evidence="3" id="KW-1185">Reference proteome</keyword>
<protein>
    <submittedName>
        <fullName evidence="2">Uncharacterized protein</fullName>
    </submittedName>
</protein>
<sequence>MDGTTGRGEAVMDHQADDHLVEPDDPWPPSPTGVPIRCNVCLDVRVFEDRHALHLDEFGPGPYCRTCGKPIEFRCTVCDGQWQPSP</sequence>
<dbReference type="PATRIC" id="fig|665004.4.peg.3309"/>
<proteinExistence type="predicted"/>
<comment type="caution">
    <text evidence="2">The sequence shown here is derived from an EMBL/GenBank/DDBJ whole genome shotgun (WGS) entry which is preliminary data.</text>
</comment>
<reference evidence="3" key="1">
    <citation type="journal article" date="2017" name="Acta Aliment.">
        <title>Plant polysaccharide degrading enzyme system of Thermpbifida cellulosilytica TB100 revealed by de novo genome project data.</title>
        <authorList>
            <person name="Toth A."/>
            <person name="Baka E."/>
            <person name="Luzics S."/>
            <person name="Bata-Vidacs I."/>
            <person name="Nagy I."/>
            <person name="Balint B."/>
            <person name="Herceg R."/>
            <person name="Olasz F."/>
            <person name="Wilk T."/>
            <person name="Nagy T."/>
            <person name="Kriszt B."/>
            <person name="Nagy I."/>
            <person name="Kukolya J."/>
        </authorList>
    </citation>
    <scope>NUCLEOTIDE SEQUENCE [LARGE SCALE GENOMIC DNA]</scope>
    <source>
        <strain evidence="3">TB100</strain>
    </source>
</reference>
<dbReference type="STRING" id="665004.AC529_10425"/>
<feature type="region of interest" description="Disordered" evidence="1">
    <location>
        <begin position="1"/>
        <end position="32"/>
    </location>
</feature>
<name>A0A147KHH5_THECS</name>
<dbReference type="EMBL" id="LGEM01000076">
    <property type="protein sequence ID" value="KUP96738.1"/>
    <property type="molecule type" value="Genomic_DNA"/>
</dbReference>
<organism evidence="2 3">
    <name type="scientific">Thermobifida cellulosilytica TB100</name>
    <dbReference type="NCBI Taxonomy" id="665004"/>
    <lineage>
        <taxon>Bacteria</taxon>
        <taxon>Bacillati</taxon>
        <taxon>Actinomycetota</taxon>
        <taxon>Actinomycetes</taxon>
        <taxon>Streptosporangiales</taxon>
        <taxon>Nocardiopsidaceae</taxon>
        <taxon>Thermobifida</taxon>
    </lineage>
</organism>
<evidence type="ECO:0000256" key="1">
    <source>
        <dbReference type="SAM" id="MobiDB-lite"/>
    </source>
</evidence>
<feature type="compositionally biased region" description="Basic and acidic residues" evidence="1">
    <location>
        <begin position="10"/>
        <end position="22"/>
    </location>
</feature>
<dbReference type="Proteomes" id="UP000074382">
    <property type="component" value="Unassembled WGS sequence"/>
</dbReference>
<dbReference type="AlphaFoldDB" id="A0A147KHH5"/>